<dbReference type="OrthoDB" id="3434965at2759"/>
<keyword evidence="2" id="KW-1185">Reference proteome</keyword>
<feature type="non-terminal residue" evidence="1">
    <location>
        <position position="1"/>
    </location>
</feature>
<feature type="non-terminal residue" evidence="1">
    <location>
        <position position="128"/>
    </location>
</feature>
<evidence type="ECO:0000313" key="2">
    <source>
        <dbReference type="Proteomes" id="UP000235672"/>
    </source>
</evidence>
<accession>A0A2J6PX91</accession>
<sequence>LETLLIEIFRIIINLLTPWNIKDLSYISKRLREVYLLFLFYYIEFQFSETGFNRLKSLLKSNIRNHIISFTYIIPELLKANILDFDYFKSNILIPDNYIEIVKELYNTGSEIDKCPLYIIIYKTIYNI</sequence>
<organism evidence="1 2">
    <name type="scientific">Hyaloscypha hepaticicola</name>
    <dbReference type="NCBI Taxonomy" id="2082293"/>
    <lineage>
        <taxon>Eukaryota</taxon>
        <taxon>Fungi</taxon>
        <taxon>Dikarya</taxon>
        <taxon>Ascomycota</taxon>
        <taxon>Pezizomycotina</taxon>
        <taxon>Leotiomycetes</taxon>
        <taxon>Helotiales</taxon>
        <taxon>Hyaloscyphaceae</taxon>
        <taxon>Hyaloscypha</taxon>
    </lineage>
</organism>
<dbReference type="AlphaFoldDB" id="A0A2J6PX91"/>
<name>A0A2J6PX91_9HELO</name>
<evidence type="ECO:0008006" key="3">
    <source>
        <dbReference type="Google" id="ProtNLM"/>
    </source>
</evidence>
<reference evidence="1 2" key="1">
    <citation type="submission" date="2016-05" db="EMBL/GenBank/DDBJ databases">
        <title>A degradative enzymes factory behind the ericoid mycorrhizal symbiosis.</title>
        <authorList>
            <consortium name="DOE Joint Genome Institute"/>
            <person name="Martino E."/>
            <person name="Morin E."/>
            <person name="Grelet G."/>
            <person name="Kuo A."/>
            <person name="Kohler A."/>
            <person name="Daghino S."/>
            <person name="Barry K."/>
            <person name="Choi C."/>
            <person name="Cichocki N."/>
            <person name="Clum A."/>
            <person name="Copeland A."/>
            <person name="Hainaut M."/>
            <person name="Haridas S."/>
            <person name="Labutti K."/>
            <person name="Lindquist E."/>
            <person name="Lipzen A."/>
            <person name="Khouja H.-R."/>
            <person name="Murat C."/>
            <person name="Ohm R."/>
            <person name="Olson A."/>
            <person name="Spatafora J."/>
            <person name="Veneault-Fourrey C."/>
            <person name="Henrissat B."/>
            <person name="Grigoriev I."/>
            <person name="Martin F."/>
            <person name="Perotto S."/>
        </authorList>
    </citation>
    <scope>NUCLEOTIDE SEQUENCE [LARGE SCALE GENOMIC DNA]</scope>
    <source>
        <strain evidence="1 2">UAMH 7357</strain>
    </source>
</reference>
<protein>
    <recommendedName>
        <fullName evidence="3">F-box domain-containing protein</fullName>
    </recommendedName>
</protein>
<dbReference type="EMBL" id="KZ613493">
    <property type="protein sequence ID" value="PMD18670.1"/>
    <property type="molecule type" value="Genomic_DNA"/>
</dbReference>
<evidence type="ECO:0000313" key="1">
    <source>
        <dbReference type="EMBL" id="PMD18670.1"/>
    </source>
</evidence>
<gene>
    <name evidence="1" type="ORF">NA56DRAFT_526002</name>
</gene>
<dbReference type="STRING" id="1745343.A0A2J6PX91"/>
<proteinExistence type="predicted"/>
<dbReference type="Proteomes" id="UP000235672">
    <property type="component" value="Unassembled WGS sequence"/>
</dbReference>